<feature type="chain" id="PRO_5015182479" description="Galactose oxidase" evidence="1">
    <location>
        <begin position="23"/>
        <end position="211"/>
    </location>
</feature>
<feature type="non-terminal residue" evidence="2">
    <location>
        <position position="211"/>
    </location>
</feature>
<protein>
    <recommendedName>
        <fullName evidence="4">Galactose oxidase</fullName>
    </recommendedName>
</protein>
<dbReference type="InterPro" id="IPR015915">
    <property type="entry name" value="Kelch-typ_b-propeller"/>
</dbReference>
<gene>
    <name evidence="2" type="ORF">GLOIN_2v1632718</name>
</gene>
<evidence type="ECO:0000256" key="1">
    <source>
        <dbReference type="SAM" id="SignalP"/>
    </source>
</evidence>
<proteinExistence type="predicted"/>
<evidence type="ECO:0000313" key="3">
    <source>
        <dbReference type="Proteomes" id="UP000018888"/>
    </source>
</evidence>
<keyword evidence="1" id="KW-0732">Signal</keyword>
<dbReference type="Gene3D" id="2.120.10.80">
    <property type="entry name" value="Kelch-type beta propeller"/>
    <property type="match status" value="1"/>
</dbReference>
<organism evidence="2 3">
    <name type="scientific">Rhizophagus irregularis (strain DAOM 181602 / DAOM 197198 / MUCL 43194)</name>
    <name type="common">Arbuscular mycorrhizal fungus</name>
    <name type="synonym">Glomus intraradices</name>
    <dbReference type="NCBI Taxonomy" id="747089"/>
    <lineage>
        <taxon>Eukaryota</taxon>
        <taxon>Fungi</taxon>
        <taxon>Fungi incertae sedis</taxon>
        <taxon>Mucoromycota</taxon>
        <taxon>Glomeromycotina</taxon>
        <taxon>Glomeromycetes</taxon>
        <taxon>Glomerales</taxon>
        <taxon>Glomeraceae</taxon>
        <taxon>Rhizophagus</taxon>
    </lineage>
</organism>
<reference evidence="2 3" key="1">
    <citation type="journal article" date="2013" name="Proc. Natl. Acad. Sci. U.S.A.">
        <title>Genome of an arbuscular mycorrhizal fungus provides insight into the oldest plant symbiosis.</title>
        <authorList>
            <person name="Tisserant E."/>
            <person name="Malbreil M."/>
            <person name="Kuo A."/>
            <person name="Kohler A."/>
            <person name="Symeonidi A."/>
            <person name="Balestrini R."/>
            <person name="Charron P."/>
            <person name="Duensing N."/>
            <person name="Frei Dit Frey N."/>
            <person name="Gianinazzi-Pearson V."/>
            <person name="Gilbert L.B."/>
            <person name="Handa Y."/>
            <person name="Herr J.R."/>
            <person name="Hijri M."/>
            <person name="Koul R."/>
            <person name="Kawaguchi M."/>
            <person name="Krajinski F."/>
            <person name="Lammers P.J."/>
            <person name="Masclaux F.G."/>
            <person name="Murat C."/>
            <person name="Morin E."/>
            <person name="Ndikumana S."/>
            <person name="Pagni M."/>
            <person name="Petitpierre D."/>
            <person name="Requena N."/>
            <person name="Rosikiewicz P."/>
            <person name="Riley R."/>
            <person name="Saito K."/>
            <person name="San Clemente H."/>
            <person name="Shapiro H."/>
            <person name="van Tuinen D."/>
            <person name="Becard G."/>
            <person name="Bonfante P."/>
            <person name="Paszkowski U."/>
            <person name="Shachar-Hill Y.Y."/>
            <person name="Tuskan G.A."/>
            <person name="Young P.W."/>
            <person name="Sanders I.R."/>
            <person name="Henrissat B."/>
            <person name="Rensing S.A."/>
            <person name="Grigoriev I.V."/>
            <person name="Corradi N."/>
            <person name="Roux C."/>
            <person name="Martin F."/>
        </authorList>
    </citation>
    <scope>NUCLEOTIDE SEQUENCE [LARGE SCALE GENOMIC DNA]</scope>
    <source>
        <strain evidence="2 3">DAOM 197198</strain>
    </source>
</reference>
<dbReference type="AlphaFoldDB" id="A0A2P4PTR6"/>
<keyword evidence="3" id="KW-1185">Reference proteome</keyword>
<dbReference type="SUPFAM" id="SSF117281">
    <property type="entry name" value="Kelch motif"/>
    <property type="match status" value="1"/>
</dbReference>
<feature type="signal peptide" evidence="1">
    <location>
        <begin position="1"/>
        <end position="22"/>
    </location>
</feature>
<dbReference type="Pfam" id="PF24681">
    <property type="entry name" value="Kelch_KLHDC2_KLHL20_DRC7"/>
    <property type="match status" value="1"/>
</dbReference>
<dbReference type="VEuPathDB" id="FungiDB:RhiirFUN_000321"/>
<sequence>MINPKNLILYITFFQIIVNINCQQYVPKGRVFHTSTLIGTRIYYLGGQNNESLLTNDFFYLDISKSFNKTKDSLPFVNVTLGGSVPRHYGAATTVFGKSKNSIFFFSGDIGALQNTIQLIYTLDTTQSPLTWKNMAVSENEVERRRFLSAVTDNNNNVYLFGGGGGGKFGDTQYIRYNTTNIFDSTKNIWTHGTIDNTLLKREGHTATFLP</sequence>
<evidence type="ECO:0008006" key="4">
    <source>
        <dbReference type="Google" id="ProtNLM"/>
    </source>
</evidence>
<dbReference type="Proteomes" id="UP000018888">
    <property type="component" value="Unassembled WGS sequence"/>
</dbReference>
<evidence type="ECO:0000313" key="2">
    <source>
        <dbReference type="EMBL" id="POG68776.1"/>
    </source>
</evidence>
<dbReference type="EMBL" id="AUPC02000147">
    <property type="protein sequence ID" value="POG68776.1"/>
    <property type="molecule type" value="Genomic_DNA"/>
</dbReference>
<reference evidence="2 3" key="2">
    <citation type="journal article" date="2018" name="New Phytol.">
        <title>High intraspecific genome diversity in the model arbuscular mycorrhizal symbiont Rhizophagus irregularis.</title>
        <authorList>
            <person name="Chen E.C.H."/>
            <person name="Morin E."/>
            <person name="Beaudet D."/>
            <person name="Noel J."/>
            <person name="Yildirir G."/>
            <person name="Ndikumana S."/>
            <person name="Charron P."/>
            <person name="St-Onge C."/>
            <person name="Giorgi J."/>
            <person name="Kruger M."/>
            <person name="Marton T."/>
            <person name="Ropars J."/>
            <person name="Grigoriev I.V."/>
            <person name="Hainaut M."/>
            <person name="Henrissat B."/>
            <person name="Roux C."/>
            <person name="Martin F."/>
            <person name="Corradi N."/>
        </authorList>
    </citation>
    <scope>NUCLEOTIDE SEQUENCE [LARGE SCALE GENOMIC DNA]</scope>
    <source>
        <strain evidence="2 3">DAOM 197198</strain>
    </source>
</reference>
<comment type="caution">
    <text evidence="2">The sequence shown here is derived from an EMBL/GenBank/DDBJ whole genome shotgun (WGS) entry which is preliminary data.</text>
</comment>
<accession>A0A2P4PTR6</accession>
<dbReference type="PANTHER" id="PTHR23244">
    <property type="entry name" value="KELCH REPEAT DOMAIN"/>
    <property type="match status" value="1"/>
</dbReference>
<name>A0A2P4PTR6_RHIID</name>